<dbReference type="InterPro" id="IPR036388">
    <property type="entry name" value="WH-like_DNA-bd_sf"/>
</dbReference>
<dbReference type="AlphaFoldDB" id="A0A9N8EGB9"/>
<dbReference type="Gene3D" id="1.10.10.10">
    <property type="entry name" value="Winged helix-like DNA-binding domain superfamily/Winged helix DNA-binding domain"/>
    <property type="match status" value="2"/>
</dbReference>
<organism evidence="2 3">
    <name type="scientific">Seminavis robusta</name>
    <dbReference type="NCBI Taxonomy" id="568900"/>
    <lineage>
        <taxon>Eukaryota</taxon>
        <taxon>Sar</taxon>
        <taxon>Stramenopiles</taxon>
        <taxon>Ochrophyta</taxon>
        <taxon>Bacillariophyta</taxon>
        <taxon>Bacillariophyceae</taxon>
        <taxon>Bacillariophycidae</taxon>
        <taxon>Naviculales</taxon>
        <taxon>Naviculaceae</taxon>
        <taxon>Seminavis</taxon>
    </lineage>
</organism>
<proteinExistence type="inferred from homology"/>
<evidence type="ECO:0000256" key="1">
    <source>
        <dbReference type="ARBA" id="ARBA00009834"/>
    </source>
</evidence>
<comment type="similarity">
    <text evidence="1">Belongs to the SNF8 family.</text>
</comment>
<dbReference type="SUPFAM" id="SSF46785">
    <property type="entry name" value="Winged helix' DNA-binding domain"/>
    <property type="match status" value="2"/>
</dbReference>
<dbReference type="PANTHER" id="PTHR12806:SF0">
    <property type="entry name" value="VACUOLAR-SORTING PROTEIN SNF8"/>
    <property type="match status" value="1"/>
</dbReference>
<keyword evidence="3" id="KW-1185">Reference proteome</keyword>
<dbReference type="InterPro" id="IPR040608">
    <property type="entry name" value="Snf8/Vps36"/>
</dbReference>
<dbReference type="GO" id="GO:0000814">
    <property type="term" value="C:ESCRT II complex"/>
    <property type="evidence" value="ECO:0007669"/>
    <property type="project" value="InterPro"/>
</dbReference>
<dbReference type="InterPro" id="IPR016689">
    <property type="entry name" value="ESCRT-2_cplx_Snf8"/>
</dbReference>
<sequence length="267" mass="29998">MAHRRRGVGVARSGAKNAKIQKKADEMKAMSLQSAMDTCQTLETKLTEFAERHRNEIQNDPAFRTQFLKMCAPLGVDPLQSKKSFWNGVLGVGDFYYELAVKVAETCLATKARNGGIMSITEVQSMLAKRTTRFDFAGTSSASTSTSKKKKKKSKDTYSEEDIKLAIKKLAVLGNGFRTIEVGNSTMIVSVPTELDNDHMEVMTLAKNMQCVTTEQVCEVTGWSKSRAERALQLLLQEGMAWLDKYEGLDFYWFPSIWKETMEEEQS</sequence>
<dbReference type="PANTHER" id="PTHR12806">
    <property type="entry name" value="EAP30 SUBUNIT OF ELL COMPLEX"/>
    <property type="match status" value="1"/>
</dbReference>
<reference evidence="2" key="1">
    <citation type="submission" date="2020-06" db="EMBL/GenBank/DDBJ databases">
        <authorList>
            <consortium name="Plant Systems Biology data submission"/>
        </authorList>
    </citation>
    <scope>NUCLEOTIDE SEQUENCE</scope>
    <source>
        <strain evidence="2">D6</strain>
    </source>
</reference>
<gene>
    <name evidence="2" type="ORF">SEMRO_1083_G239390.1</name>
</gene>
<name>A0A9N8EGB9_9STRA</name>
<dbReference type="OrthoDB" id="283883at2759"/>
<protein>
    <submittedName>
        <fullName evidence="2">Vacuolar-sorting protein SNF8</fullName>
    </submittedName>
</protein>
<comment type="caution">
    <text evidence="2">The sequence shown here is derived from an EMBL/GenBank/DDBJ whole genome shotgun (WGS) entry which is preliminary data.</text>
</comment>
<dbReference type="Pfam" id="PF04157">
    <property type="entry name" value="EAP30"/>
    <property type="match status" value="1"/>
</dbReference>
<dbReference type="Gene3D" id="6.10.140.180">
    <property type="match status" value="1"/>
</dbReference>
<dbReference type="InterPro" id="IPR036390">
    <property type="entry name" value="WH_DNA-bd_sf"/>
</dbReference>
<accession>A0A9N8EGB9</accession>
<evidence type="ECO:0000313" key="2">
    <source>
        <dbReference type="EMBL" id="CAB9520218.1"/>
    </source>
</evidence>
<dbReference type="Proteomes" id="UP001153069">
    <property type="component" value="Unassembled WGS sequence"/>
</dbReference>
<dbReference type="EMBL" id="CAICTM010001081">
    <property type="protein sequence ID" value="CAB9520218.1"/>
    <property type="molecule type" value="Genomic_DNA"/>
</dbReference>
<evidence type="ECO:0000313" key="3">
    <source>
        <dbReference type="Proteomes" id="UP001153069"/>
    </source>
</evidence>
<dbReference type="GO" id="GO:0043328">
    <property type="term" value="P:protein transport to vacuole involved in ubiquitin-dependent protein catabolic process via the multivesicular body sorting pathway"/>
    <property type="evidence" value="ECO:0007669"/>
    <property type="project" value="TreeGrafter"/>
</dbReference>